<organism evidence="2 3">
    <name type="scientific">Parablautia intestinalis</name>
    <dbReference type="NCBI Taxonomy" id="2320100"/>
    <lineage>
        <taxon>Bacteria</taxon>
        <taxon>Bacillati</taxon>
        <taxon>Bacillota</taxon>
        <taxon>Clostridia</taxon>
        <taxon>Lachnospirales</taxon>
        <taxon>Lachnospiraceae</taxon>
        <taxon>Parablautia</taxon>
    </lineage>
</organism>
<accession>A0A3A9AKW7</accession>
<sequence length="62" mass="6617">MGKIFVLLISVPLMIAAIVCTLFTDRIDTVVKGDKKIKKVIVVFGVGVFLICALAIVVSILA</sequence>
<dbReference type="AlphaFoldDB" id="A0A3A9AKW7"/>
<gene>
    <name evidence="2" type="ORF">D7V94_20120</name>
</gene>
<keyword evidence="1" id="KW-0472">Membrane</keyword>
<keyword evidence="1" id="KW-1133">Transmembrane helix</keyword>
<evidence type="ECO:0000313" key="2">
    <source>
        <dbReference type="EMBL" id="RKI88051.1"/>
    </source>
</evidence>
<evidence type="ECO:0000256" key="1">
    <source>
        <dbReference type="SAM" id="Phobius"/>
    </source>
</evidence>
<dbReference type="Proteomes" id="UP000280696">
    <property type="component" value="Unassembled WGS sequence"/>
</dbReference>
<dbReference type="RefSeq" id="WP_120472090.1">
    <property type="nucleotide sequence ID" value="NZ_RAYQ01000033.1"/>
</dbReference>
<dbReference type="EMBL" id="RAYQ01000033">
    <property type="protein sequence ID" value="RKI88051.1"/>
    <property type="molecule type" value="Genomic_DNA"/>
</dbReference>
<protein>
    <submittedName>
        <fullName evidence="2">Protein CrcB-like protein</fullName>
    </submittedName>
</protein>
<name>A0A3A9AKW7_9FIRM</name>
<reference evidence="2 3" key="1">
    <citation type="submission" date="2018-09" db="EMBL/GenBank/DDBJ databases">
        <title>Murine metabolic-syndrome-specific gut microbial biobank.</title>
        <authorList>
            <person name="Liu C."/>
        </authorList>
    </citation>
    <scope>NUCLEOTIDE SEQUENCE [LARGE SCALE GENOMIC DNA]</scope>
    <source>
        <strain evidence="2 3">0.1xD8-82</strain>
    </source>
</reference>
<comment type="caution">
    <text evidence="2">The sequence shown here is derived from an EMBL/GenBank/DDBJ whole genome shotgun (WGS) entry which is preliminary data.</text>
</comment>
<proteinExistence type="predicted"/>
<evidence type="ECO:0000313" key="3">
    <source>
        <dbReference type="Proteomes" id="UP000280696"/>
    </source>
</evidence>
<keyword evidence="3" id="KW-1185">Reference proteome</keyword>
<feature type="transmembrane region" description="Helical" evidence="1">
    <location>
        <begin position="40"/>
        <end position="61"/>
    </location>
</feature>
<keyword evidence="1" id="KW-0812">Transmembrane</keyword>